<dbReference type="GO" id="GO:0016787">
    <property type="term" value="F:hydrolase activity"/>
    <property type="evidence" value="ECO:0007669"/>
    <property type="project" value="UniProtKB-KW"/>
</dbReference>
<dbReference type="Gene3D" id="3.40.50.1820">
    <property type="entry name" value="alpha/beta hydrolase"/>
    <property type="match status" value="1"/>
</dbReference>
<organism evidence="1 2">
    <name type="scientific">Bradyrhizobium cajani</name>
    <dbReference type="NCBI Taxonomy" id="1928661"/>
    <lineage>
        <taxon>Bacteria</taxon>
        <taxon>Pseudomonadati</taxon>
        <taxon>Pseudomonadota</taxon>
        <taxon>Alphaproteobacteria</taxon>
        <taxon>Hyphomicrobiales</taxon>
        <taxon>Nitrobacteraceae</taxon>
        <taxon>Bradyrhizobium</taxon>
    </lineage>
</organism>
<keyword evidence="2" id="KW-1185">Reference proteome</keyword>
<dbReference type="EMBL" id="WQNE01000003">
    <property type="protein sequence ID" value="MVT72657.1"/>
    <property type="molecule type" value="Genomic_DNA"/>
</dbReference>
<proteinExistence type="predicted"/>
<sequence length="184" mass="19558">MRKMITLPGIGGSGDAHWQSIWEAADARFARFRPASWDQPELDDWVQSLERAVESCTEPPVLVAHSLACLLVAHWAARTRSAIAGAFLVSVPDPDGAAFPEAATSFTPAPTSPLPFPSLVIASTNDPYSTLDVARRRAGDWHSEFSVVGALGHINASSGLDDWQQGRALLEAFCAGLAASGTDC</sequence>
<dbReference type="Pfam" id="PF06821">
    <property type="entry name" value="Ser_hydrolase"/>
    <property type="match status" value="1"/>
</dbReference>
<keyword evidence="1" id="KW-0378">Hydrolase</keyword>
<comment type="caution">
    <text evidence="1">The sequence shown here is derived from an EMBL/GenBank/DDBJ whole genome shotgun (WGS) entry which is preliminary data.</text>
</comment>
<gene>
    <name evidence="1" type="ORF">GPL20_05965</name>
</gene>
<protein>
    <submittedName>
        <fullName evidence="1">Alpha/beta fold hydrolase</fullName>
    </submittedName>
</protein>
<accession>A0A844T1E8</accession>
<dbReference type="RefSeq" id="WP_157328627.1">
    <property type="nucleotide sequence ID" value="NZ_JANADL010000027.1"/>
</dbReference>
<evidence type="ECO:0000313" key="2">
    <source>
        <dbReference type="Proteomes" id="UP000449969"/>
    </source>
</evidence>
<dbReference type="AlphaFoldDB" id="A0A844T1E8"/>
<reference evidence="1 2" key="1">
    <citation type="submission" date="2019-12" db="EMBL/GenBank/DDBJ databases">
        <title>Draft genome sequences Bradyrhizobium cajani AMBPC1010, Bradyrhizobium pachyrhizi AMBPC1040 and Bradyrhizobium yuanmingense ALSPC3051, three plant growth promoting strains isolated from nodules of Cajanus cajan L. in Dominican Republic.</title>
        <authorList>
            <person name="Flores-Felix J.D."/>
            <person name="Araujo J."/>
            <person name="Diaz-Alcantara C."/>
            <person name="Gonzalez-Andres F."/>
            <person name="Velazquez E."/>
        </authorList>
    </citation>
    <scope>NUCLEOTIDE SEQUENCE [LARGE SCALE GENOMIC DNA]</scope>
    <source>
        <strain evidence="1 2">1010</strain>
    </source>
</reference>
<evidence type="ECO:0000313" key="1">
    <source>
        <dbReference type="EMBL" id="MVT72657.1"/>
    </source>
</evidence>
<dbReference type="InterPro" id="IPR010662">
    <property type="entry name" value="RBBP9/YdeN"/>
</dbReference>
<dbReference type="InterPro" id="IPR029058">
    <property type="entry name" value="AB_hydrolase_fold"/>
</dbReference>
<dbReference type="OrthoDB" id="9804993at2"/>
<dbReference type="Proteomes" id="UP000449969">
    <property type="component" value="Unassembled WGS sequence"/>
</dbReference>
<name>A0A844T1E8_9BRAD</name>
<dbReference type="SUPFAM" id="SSF53474">
    <property type="entry name" value="alpha/beta-Hydrolases"/>
    <property type="match status" value="1"/>
</dbReference>